<sequence length="178" mass="19707">MRGFALAAALLLAGCVSQPDATTPQPVAGVEVQRYLGTWLEVARLPMWAQDSSSVSCEDVTATYTLRPDGRIGVVNRCLNVLDGDRPRQAEGQAYAVEGSHNARLRVSFFWPFFGNYWVIGLDPDYRWAVVGEPSRRWLWVLSRTPKLDPAELDKALGIARANGYDLSTLKVARLQKG</sequence>
<keyword evidence="2" id="KW-0472">Membrane</keyword>
<dbReference type="CDD" id="cd19438">
    <property type="entry name" value="lipocalin_Blc-like"/>
    <property type="match status" value="1"/>
</dbReference>
<gene>
    <name evidence="4" type="ORF">Q7A36_08580</name>
</gene>
<dbReference type="InterPro" id="IPR022272">
    <property type="entry name" value="Lipocalin_CS"/>
</dbReference>
<dbReference type="Proteomes" id="UP001243009">
    <property type="component" value="Unassembled WGS sequence"/>
</dbReference>
<feature type="chain" id="PRO_5045015228" description="Outer membrane lipoprotein Blc" evidence="2">
    <location>
        <begin position="22"/>
        <end position="178"/>
    </location>
</feature>
<dbReference type="InterPro" id="IPR012674">
    <property type="entry name" value="Calycin"/>
</dbReference>
<dbReference type="InterPro" id="IPR022271">
    <property type="entry name" value="Lipocalin_ApoD"/>
</dbReference>
<feature type="signal peptide" evidence="2">
    <location>
        <begin position="1"/>
        <end position="21"/>
    </location>
</feature>
<name>A0ABT9DWX0_9PROT</name>
<evidence type="ECO:0000256" key="2">
    <source>
        <dbReference type="PIRNR" id="PIRNR036893"/>
    </source>
</evidence>
<comment type="subunit">
    <text evidence="2">Homodimer.</text>
</comment>
<protein>
    <recommendedName>
        <fullName evidence="2">Outer membrane lipoprotein Blc</fullName>
    </recommendedName>
</protein>
<evidence type="ECO:0000313" key="5">
    <source>
        <dbReference type="Proteomes" id="UP001243009"/>
    </source>
</evidence>
<dbReference type="PANTHER" id="PTHR10612">
    <property type="entry name" value="APOLIPOPROTEIN D"/>
    <property type="match status" value="1"/>
</dbReference>
<dbReference type="Pfam" id="PF08212">
    <property type="entry name" value="Lipocalin_2"/>
    <property type="match status" value="1"/>
</dbReference>
<dbReference type="InterPro" id="IPR002446">
    <property type="entry name" value="Lipocalin_bac"/>
</dbReference>
<comment type="subcellular location">
    <subcellularLocation>
        <location evidence="2">Cell outer membrane</location>
    </subcellularLocation>
</comment>
<dbReference type="InterPro" id="IPR047202">
    <property type="entry name" value="Lipocalin_Blc-like_dom"/>
</dbReference>
<keyword evidence="2" id="KW-0998">Cell outer membrane</keyword>
<dbReference type="InterPro" id="IPR000566">
    <property type="entry name" value="Lipocln_cytosolic_FA-bd_dom"/>
</dbReference>
<dbReference type="Gene3D" id="2.40.128.20">
    <property type="match status" value="1"/>
</dbReference>
<keyword evidence="2" id="KW-0449">Lipoprotein</keyword>
<dbReference type="SUPFAM" id="SSF50814">
    <property type="entry name" value="Lipocalins"/>
    <property type="match status" value="1"/>
</dbReference>
<accession>A0ABT9DWX0</accession>
<keyword evidence="5" id="KW-1185">Reference proteome</keyword>
<evidence type="ECO:0000259" key="3">
    <source>
        <dbReference type="Pfam" id="PF08212"/>
    </source>
</evidence>
<comment type="function">
    <text evidence="2">Involved in the storage or transport of lipids necessary for membrane maintenance under stressful conditions. Displays a binding preference for lysophospholipids.</text>
</comment>
<feature type="domain" description="Lipocalin/cytosolic fatty-acid binding" evidence="3">
    <location>
        <begin position="30"/>
        <end position="172"/>
    </location>
</feature>
<dbReference type="PROSITE" id="PS00213">
    <property type="entry name" value="LIPOCALIN"/>
    <property type="match status" value="1"/>
</dbReference>
<proteinExistence type="inferred from homology"/>
<reference evidence="4 5" key="1">
    <citation type="submission" date="2023-08" db="EMBL/GenBank/DDBJ databases">
        <title>The draft genome sequence of Paracraurococcus sp. LOR1-02.</title>
        <authorList>
            <person name="Kingkaew E."/>
            <person name="Tanasupawat S."/>
        </authorList>
    </citation>
    <scope>NUCLEOTIDE SEQUENCE [LARGE SCALE GENOMIC DNA]</scope>
    <source>
        <strain evidence="4 5">LOR1-02</strain>
    </source>
</reference>
<keyword evidence="2" id="KW-0732">Signal</keyword>
<keyword evidence="2" id="KW-0446">Lipid-binding</keyword>
<dbReference type="PANTHER" id="PTHR10612:SF34">
    <property type="entry name" value="APOLIPOPROTEIN D"/>
    <property type="match status" value="1"/>
</dbReference>
<dbReference type="RefSeq" id="WP_305103266.1">
    <property type="nucleotide sequence ID" value="NZ_JAUTWS010000006.1"/>
</dbReference>
<dbReference type="PRINTS" id="PR01171">
    <property type="entry name" value="BCTLIPOCALIN"/>
</dbReference>
<organism evidence="4 5">
    <name type="scientific">Paracraurococcus lichenis</name>
    <dbReference type="NCBI Taxonomy" id="3064888"/>
    <lineage>
        <taxon>Bacteria</taxon>
        <taxon>Pseudomonadati</taxon>
        <taxon>Pseudomonadota</taxon>
        <taxon>Alphaproteobacteria</taxon>
        <taxon>Acetobacterales</taxon>
        <taxon>Roseomonadaceae</taxon>
        <taxon>Paracraurococcus</taxon>
    </lineage>
</organism>
<evidence type="ECO:0000256" key="1">
    <source>
        <dbReference type="ARBA" id="ARBA00006889"/>
    </source>
</evidence>
<evidence type="ECO:0000313" key="4">
    <source>
        <dbReference type="EMBL" id="MDO9708396.1"/>
    </source>
</evidence>
<dbReference type="EMBL" id="JAUTWS010000006">
    <property type="protein sequence ID" value="MDO9708396.1"/>
    <property type="molecule type" value="Genomic_DNA"/>
</dbReference>
<comment type="similarity">
    <text evidence="1 2">Belongs to the calycin superfamily. Lipocalin family.</text>
</comment>
<dbReference type="PROSITE" id="PS51257">
    <property type="entry name" value="PROKAR_LIPOPROTEIN"/>
    <property type="match status" value="1"/>
</dbReference>
<comment type="caution">
    <text evidence="4">The sequence shown here is derived from an EMBL/GenBank/DDBJ whole genome shotgun (WGS) entry which is preliminary data.</text>
</comment>
<dbReference type="PIRSF" id="PIRSF036893">
    <property type="entry name" value="Lipocalin_ApoD"/>
    <property type="match status" value="1"/>
</dbReference>